<feature type="DNA-binding region" description="Homeobox" evidence="4">
    <location>
        <begin position="10"/>
        <end position="69"/>
    </location>
</feature>
<dbReference type="CDD" id="cd00086">
    <property type="entry name" value="homeodomain"/>
    <property type="match status" value="1"/>
</dbReference>
<feature type="compositionally biased region" description="Low complexity" evidence="6">
    <location>
        <begin position="251"/>
        <end position="262"/>
    </location>
</feature>
<keyword evidence="9" id="KW-1185">Reference proteome</keyword>
<name>A0AAW0EH10_9AGAR</name>
<evidence type="ECO:0000313" key="9">
    <source>
        <dbReference type="Proteomes" id="UP001362999"/>
    </source>
</evidence>
<comment type="caution">
    <text evidence="8">The sequence shown here is derived from an EMBL/GenBank/DDBJ whole genome shotgun (WGS) entry which is preliminary data.</text>
</comment>
<dbReference type="GO" id="GO:0003677">
    <property type="term" value="F:DNA binding"/>
    <property type="evidence" value="ECO:0007669"/>
    <property type="project" value="UniProtKB-UniRule"/>
</dbReference>
<evidence type="ECO:0000259" key="7">
    <source>
        <dbReference type="PROSITE" id="PS50071"/>
    </source>
</evidence>
<evidence type="ECO:0000256" key="2">
    <source>
        <dbReference type="ARBA" id="ARBA00023155"/>
    </source>
</evidence>
<dbReference type="EMBL" id="JAWWNJ010000001">
    <property type="protein sequence ID" value="KAK7064075.1"/>
    <property type="molecule type" value="Genomic_DNA"/>
</dbReference>
<accession>A0AAW0EH10</accession>
<dbReference type="InterPro" id="IPR017970">
    <property type="entry name" value="Homeobox_CS"/>
</dbReference>
<dbReference type="Proteomes" id="UP001362999">
    <property type="component" value="Unassembled WGS sequence"/>
</dbReference>
<feature type="compositionally biased region" description="Polar residues" evidence="6">
    <location>
        <begin position="306"/>
        <end position="320"/>
    </location>
</feature>
<keyword evidence="1 4" id="KW-0238">DNA-binding</keyword>
<reference evidence="8 9" key="1">
    <citation type="journal article" date="2024" name="J Genomics">
        <title>Draft genome sequencing and assembly of Favolaschia claudopus CIRM-BRFM 2984 isolated from oak limbs.</title>
        <authorList>
            <person name="Navarro D."/>
            <person name="Drula E."/>
            <person name="Chaduli D."/>
            <person name="Cazenave R."/>
            <person name="Ahrendt S."/>
            <person name="Wang J."/>
            <person name="Lipzen A."/>
            <person name="Daum C."/>
            <person name="Barry K."/>
            <person name="Grigoriev I.V."/>
            <person name="Favel A."/>
            <person name="Rosso M.N."/>
            <person name="Martin F."/>
        </authorList>
    </citation>
    <scope>NUCLEOTIDE SEQUENCE [LARGE SCALE GENOMIC DNA]</scope>
    <source>
        <strain evidence="8 9">CIRM-BRFM 2984</strain>
    </source>
</reference>
<feature type="compositionally biased region" description="Basic residues" evidence="6">
    <location>
        <begin position="282"/>
        <end position="300"/>
    </location>
</feature>
<dbReference type="SUPFAM" id="SSF46689">
    <property type="entry name" value="Homeodomain-like"/>
    <property type="match status" value="1"/>
</dbReference>
<feature type="non-terminal residue" evidence="8">
    <location>
        <position position="1"/>
    </location>
</feature>
<organism evidence="8 9">
    <name type="scientific">Favolaschia claudopus</name>
    <dbReference type="NCBI Taxonomy" id="2862362"/>
    <lineage>
        <taxon>Eukaryota</taxon>
        <taxon>Fungi</taxon>
        <taxon>Dikarya</taxon>
        <taxon>Basidiomycota</taxon>
        <taxon>Agaricomycotina</taxon>
        <taxon>Agaricomycetes</taxon>
        <taxon>Agaricomycetidae</taxon>
        <taxon>Agaricales</taxon>
        <taxon>Marasmiineae</taxon>
        <taxon>Mycenaceae</taxon>
        <taxon>Favolaschia</taxon>
    </lineage>
</organism>
<dbReference type="GO" id="GO:0000981">
    <property type="term" value="F:DNA-binding transcription factor activity, RNA polymerase II-specific"/>
    <property type="evidence" value="ECO:0007669"/>
    <property type="project" value="InterPro"/>
</dbReference>
<evidence type="ECO:0000313" key="8">
    <source>
        <dbReference type="EMBL" id="KAK7064075.1"/>
    </source>
</evidence>
<sequence length="412" mass="46324">QPRRTSQRSERRSSKPFNREFLPFLEKYFEYNAFPTAADRVEMAKKSMMEPRQIEVWFQNHRRRAKEEGRDIKKRPAANEAVPKDLDLQSMEEKMEPYIVPSELRVEVDDEVSEAYSDEEDEDDDDDVVVEEPEVIDLTDALNPAAPRHAFPAKFKKCLNQPSKYPSMILQTQQFSFPPPQWPRKAAVKPPRRADMSMDELSTSFGSLHVYDKATVKTDGPFKLFATTFTFSAPLPSLVSASRKITPAPVRPTTSLTTTSVSRSRHHPYSQPIAVPASEQPRRKKASGPPRRVPKKRTSIGRRDTSPTSSEASTLRSVSPPSRAPSLESIGFIPSRTPSFGSSDDLSSRSSSYSSGPTTPSSSPFSYPLEIVELGELGKVAQRIVAAEAEPRGEYVEVLPPHLRYEKYAYLS</sequence>
<evidence type="ECO:0000256" key="1">
    <source>
        <dbReference type="ARBA" id="ARBA00023125"/>
    </source>
</evidence>
<evidence type="ECO:0000256" key="3">
    <source>
        <dbReference type="ARBA" id="ARBA00023242"/>
    </source>
</evidence>
<gene>
    <name evidence="8" type="ORF">R3P38DRAFT_2822258</name>
</gene>
<dbReference type="SMART" id="SM00389">
    <property type="entry name" value="HOX"/>
    <property type="match status" value="1"/>
</dbReference>
<keyword evidence="3 4" id="KW-0539">Nucleus</keyword>
<dbReference type="InterPro" id="IPR009057">
    <property type="entry name" value="Homeodomain-like_sf"/>
</dbReference>
<comment type="subcellular location">
    <subcellularLocation>
        <location evidence="4 5">Nucleus</location>
    </subcellularLocation>
</comment>
<keyword evidence="2 4" id="KW-0371">Homeobox</keyword>
<dbReference type="PROSITE" id="PS50071">
    <property type="entry name" value="HOMEOBOX_2"/>
    <property type="match status" value="1"/>
</dbReference>
<dbReference type="Pfam" id="PF00046">
    <property type="entry name" value="Homeodomain"/>
    <property type="match status" value="1"/>
</dbReference>
<evidence type="ECO:0000256" key="5">
    <source>
        <dbReference type="RuleBase" id="RU000682"/>
    </source>
</evidence>
<dbReference type="AlphaFoldDB" id="A0AAW0EH10"/>
<dbReference type="InterPro" id="IPR001356">
    <property type="entry name" value="HD"/>
</dbReference>
<feature type="compositionally biased region" description="Basic and acidic residues" evidence="6">
    <location>
        <begin position="82"/>
        <end position="96"/>
    </location>
</feature>
<feature type="domain" description="Homeobox" evidence="7">
    <location>
        <begin position="8"/>
        <end position="68"/>
    </location>
</feature>
<proteinExistence type="predicted"/>
<feature type="region of interest" description="Disordered" evidence="6">
    <location>
        <begin position="65"/>
        <end position="103"/>
    </location>
</feature>
<protein>
    <recommendedName>
        <fullName evidence="7">Homeobox domain-containing protein</fullName>
    </recommendedName>
</protein>
<feature type="compositionally biased region" description="Low complexity" evidence="6">
    <location>
        <begin position="338"/>
        <end position="365"/>
    </location>
</feature>
<evidence type="ECO:0000256" key="4">
    <source>
        <dbReference type="PROSITE-ProRule" id="PRU00108"/>
    </source>
</evidence>
<dbReference type="GO" id="GO:0005634">
    <property type="term" value="C:nucleus"/>
    <property type="evidence" value="ECO:0007669"/>
    <property type="project" value="UniProtKB-SubCell"/>
</dbReference>
<evidence type="ECO:0000256" key="6">
    <source>
        <dbReference type="SAM" id="MobiDB-lite"/>
    </source>
</evidence>
<feature type="region of interest" description="Disordered" evidence="6">
    <location>
        <begin position="246"/>
        <end position="365"/>
    </location>
</feature>
<dbReference type="Gene3D" id="1.10.10.60">
    <property type="entry name" value="Homeodomain-like"/>
    <property type="match status" value="1"/>
</dbReference>
<dbReference type="PROSITE" id="PS00027">
    <property type="entry name" value="HOMEOBOX_1"/>
    <property type="match status" value="1"/>
</dbReference>